<evidence type="ECO:0000256" key="1">
    <source>
        <dbReference type="SAM" id="MobiDB-lite"/>
    </source>
</evidence>
<gene>
    <name evidence="2" type="ORF">Sradi_0140700</name>
</gene>
<proteinExistence type="predicted"/>
<comment type="caution">
    <text evidence="2">The sequence shown here is derived from an EMBL/GenBank/DDBJ whole genome shotgun (WGS) entry which is preliminary data.</text>
</comment>
<evidence type="ECO:0000313" key="2">
    <source>
        <dbReference type="EMBL" id="KAL0442018.1"/>
    </source>
</evidence>
<feature type="region of interest" description="Disordered" evidence="1">
    <location>
        <begin position="91"/>
        <end position="139"/>
    </location>
</feature>
<protein>
    <submittedName>
        <fullName evidence="2">Uncharacterized protein</fullName>
    </submittedName>
</protein>
<accession>A0AAW2WKM6</accession>
<organism evidence="2">
    <name type="scientific">Sesamum radiatum</name>
    <name type="common">Black benniseed</name>
    <dbReference type="NCBI Taxonomy" id="300843"/>
    <lineage>
        <taxon>Eukaryota</taxon>
        <taxon>Viridiplantae</taxon>
        <taxon>Streptophyta</taxon>
        <taxon>Embryophyta</taxon>
        <taxon>Tracheophyta</taxon>
        <taxon>Spermatophyta</taxon>
        <taxon>Magnoliopsida</taxon>
        <taxon>eudicotyledons</taxon>
        <taxon>Gunneridae</taxon>
        <taxon>Pentapetalae</taxon>
        <taxon>asterids</taxon>
        <taxon>lamiids</taxon>
        <taxon>Lamiales</taxon>
        <taxon>Pedaliaceae</taxon>
        <taxon>Sesamum</taxon>
    </lineage>
</organism>
<feature type="region of interest" description="Disordered" evidence="1">
    <location>
        <begin position="260"/>
        <end position="298"/>
    </location>
</feature>
<dbReference type="PANTHER" id="PTHR31973">
    <property type="entry name" value="POLYPROTEIN, PUTATIVE-RELATED"/>
    <property type="match status" value="1"/>
</dbReference>
<reference evidence="2" key="2">
    <citation type="journal article" date="2024" name="Plant">
        <title>Genomic evolution and insights into agronomic trait innovations of Sesamum species.</title>
        <authorList>
            <person name="Miao H."/>
            <person name="Wang L."/>
            <person name="Qu L."/>
            <person name="Liu H."/>
            <person name="Sun Y."/>
            <person name="Le M."/>
            <person name="Wang Q."/>
            <person name="Wei S."/>
            <person name="Zheng Y."/>
            <person name="Lin W."/>
            <person name="Duan Y."/>
            <person name="Cao H."/>
            <person name="Xiong S."/>
            <person name="Wang X."/>
            <person name="Wei L."/>
            <person name="Li C."/>
            <person name="Ma Q."/>
            <person name="Ju M."/>
            <person name="Zhao R."/>
            <person name="Li G."/>
            <person name="Mu C."/>
            <person name="Tian Q."/>
            <person name="Mei H."/>
            <person name="Zhang T."/>
            <person name="Gao T."/>
            <person name="Zhang H."/>
        </authorList>
    </citation>
    <scope>NUCLEOTIDE SEQUENCE</scope>
    <source>
        <strain evidence="2">G02</strain>
    </source>
</reference>
<dbReference type="PANTHER" id="PTHR31973:SF191">
    <property type="entry name" value="OS05G0489400 PROTEIN"/>
    <property type="match status" value="1"/>
</dbReference>
<dbReference type="AlphaFoldDB" id="A0AAW2WKM6"/>
<sequence>MDFNFLVAICLDHYIDRVVDVYLDVRVDDLGAKIGSSNVRVETNKGININENDTNQTDSEDFEGFSDSEYEMGESEEENDDELFNENINTDAEWTRNNNRDGGGENDGGAESDGRVEWNKGSSDENFDSGEDSESEQRAKHIAIESIENKVEEQYGMLWNYVDELRKSNPRSIVILKLDSDEGTGARRFGKFYVCFEALKQGFKSGCRLLIGVDGCHLKGPFEGVLLTAIGINPNNNSFPIAYAVSMGLIYGNKTQLEPPVPPNLRRSVGRPSKARRLELDESIQKHRKRETKEECFD</sequence>
<feature type="compositionally biased region" description="Polar residues" evidence="1">
    <location>
        <begin position="45"/>
        <end position="57"/>
    </location>
</feature>
<feature type="compositionally biased region" description="Acidic residues" evidence="1">
    <location>
        <begin position="125"/>
        <end position="134"/>
    </location>
</feature>
<feature type="compositionally biased region" description="Basic and acidic residues" evidence="1">
    <location>
        <begin position="276"/>
        <end position="298"/>
    </location>
</feature>
<dbReference type="EMBL" id="JACGWJ010000001">
    <property type="protein sequence ID" value="KAL0442018.1"/>
    <property type="molecule type" value="Genomic_DNA"/>
</dbReference>
<feature type="region of interest" description="Disordered" evidence="1">
    <location>
        <begin position="45"/>
        <end position="65"/>
    </location>
</feature>
<name>A0AAW2WKM6_SESRA</name>
<reference evidence="2" key="1">
    <citation type="submission" date="2020-06" db="EMBL/GenBank/DDBJ databases">
        <authorList>
            <person name="Li T."/>
            <person name="Hu X."/>
            <person name="Zhang T."/>
            <person name="Song X."/>
            <person name="Zhang H."/>
            <person name="Dai N."/>
            <person name="Sheng W."/>
            <person name="Hou X."/>
            <person name="Wei L."/>
        </authorList>
    </citation>
    <scope>NUCLEOTIDE SEQUENCE</scope>
    <source>
        <strain evidence="2">G02</strain>
        <tissue evidence="2">Leaf</tissue>
    </source>
</reference>